<proteinExistence type="predicted"/>
<sequence>MPLIVEFGYTHVTSSVTRYRTILISNITNILAKWSLAHVGRKRKPTPIIGVTLPEEEEFRALDDKDAFEFEISAGELPGPSKDGLVPDSEERVPHWCAKSSAVPRALPFPDEEWFEPQQVKIAFRPKKNELYKCRFRVQVENGLSVDFICRGCGSYDEEDDSLDFHEA</sequence>
<reference evidence="1 2" key="1">
    <citation type="submission" date="2024-02" db="EMBL/GenBank/DDBJ databases">
        <authorList>
            <person name="Chen Y."/>
            <person name="Shah S."/>
            <person name="Dougan E. K."/>
            <person name="Thang M."/>
            <person name="Chan C."/>
        </authorList>
    </citation>
    <scope>NUCLEOTIDE SEQUENCE [LARGE SCALE GENOMIC DNA]</scope>
</reference>
<evidence type="ECO:0000313" key="1">
    <source>
        <dbReference type="EMBL" id="CAK9005092.1"/>
    </source>
</evidence>
<dbReference type="EMBL" id="CAXAMN010003547">
    <property type="protein sequence ID" value="CAK9005092.1"/>
    <property type="molecule type" value="Genomic_DNA"/>
</dbReference>
<keyword evidence="2" id="KW-1185">Reference proteome</keyword>
<dbReference type="Proteomes" id="UP001642484">
    <property type="component" value="Unassembled WGS sequence"/>
</dbReference>
<name>A0ABP0ISG7_9DINO</name>
<gene>
    <name evidence="1" type="ORF">CCMP2556_LOCUS7932</name>
</gene>
<comment type="caution">
    <text evidence="1">The sequence shown here is derived from an EMBL/GenBank/DDBJ whole genome shotgun (WGS) entry which is preliminary data.</text>
</comment>
<evidence type="ECO:0000313" key="2">
    <source>
        <dbReference type="Proteomes" id="UP001642484"/>
    </source>
</evidence>
<protein>
    <submittedName>
        <fullName evidence="1">Uncharacterized protein</fullName>
    </submittedName>
</protein>
<organism evidence="1 2">
    <name type="scientific">Durusdinium trenchii</name>
    <dbReference type="NCBI Taxonomy" id="1381693"/>
    <lineage>
        <taxon>Eukaryota</taxon>
        <taxon>Sar</taxon>
        <taxon>Alveolata</taxon>
        <taxon>Dinophyceae</taxon>
        <taxon>Suessiales</taxon>
        <taxon>Symbiodiniaceae</taxon>
        <taxon>Durusdinium</taxon>
    </lineage>
</organism>
<accession>A0ABP0ISG7</accession>